<dbReference type="InterPro" id="IPR014284">
    <property type="entry name" value="RNA_pol_sigma-70_dom"/>
</dbReference>
<dbReference type="NCBIfam" id="TIGR02937">
    <property type="entry name" value="sigma70-ECF"/>
    <property type="match status" value="1"/>
</dbReference>
<evidence type="ECO:0000256" key="5">
    <source>
        <dbReference type="ARBA" id="ARBA00023163"/>
    </source>
</evidence>
<keyword evidence="5" id="KW-0804">Transcription</keyword>
<keyword evidence="9" id="KW-1185">Reference proteome</keyword>
<dbReference type="PANTHER" id="PTHR43133">
    <property type="entry name" value="RNA POLYMERASE ECF-TYPE SIGMA FACTO"/>
    <property type="match status" value="1"/>
</dbReference>
<dbReference type="SUPFAM" id="SSF88946">
    <property type="entry name" value="Sigma2 domain of RNA polymerase sigma factors"/>
    <property type="match status" value="1"/>
</dbReference>
<dbReference type="GeneID" id="97303025"/>
<evidence type="ECO:0000256" key="4">
    <source>
        <dbReference type="ARBA" id="ARBA00023125"/>
    </source>
</evidence>
<keyword evidence="3" id="KW-0731">Sigma factor</keyword>
<dbReference type="GO" id="GO:0016987">
    <property type="term" value="F:sigma factor activity"/>
    <property type="evidence" value="ECO:0007669"/>
    <property type="project" value="UniProtKB-KW"/>
</dbReference>
<reference evidence="8 9" key="1">
    <citation type="submission" date="2019-06" db="EMBL/GenBank/DDBJ databases">
        <title>Whole genome shotgun sequence of Paenarthrobacter aurescens NBRC 12136.</title>
        <authorList>
            <person name="Hosoyama A."/>
            <person name="Uohara A."/>
            <person name="Ohji S."/>
            <person name="Ichikawa N."/>
        </authorList>
    </citation>
    <scope>NUCLEOTIDE SEQUENCE [LARGE SCALE GENOMIC DNA]</scope>
    <source>
        <strain evidence="8 9">NBRC 12136</strain>
    </source>
</reference>
<dbReference type="InterPro" id="IPR013249">
    <property type="entry name" value="RNA_pol_sigma70_r4_t2"/>
</dbReference>
<keyword evidence="2" id="KW-0805">Transcription regulation</keyword>
<dbReference type="InterPro" id="IPR039425">
    <property type="entry name" value="RNA_pol_sigma-70-like"/>
</dbReference>
<dbReference type="AlphaFoldDB" id="A0A4Y3NHW4"/>
<evidence type="ECO:0000256" key="3">
    <source>
        <dbReference type="ARBA" id="ARBA00023082"/>
    </source>
</evidence>
<accession>A0A4Y3NHW4</accession>
<dbReference type="InterPro" id="IPR036388">
    <property type="entry name" value="WH-like_DNA-bd_sf"/>
</dbReference>
<dbReference type="Pfam" id="PF08281">
    <property type="entry name" value="Sigma70_r4_2"/>
    <property type="match status" value="1"/>
</dbReference>
<dbReference type="Proteomes" id="UP000317715">
    <property type="component" value="Unassembled WGS sequence"/>
</dbReference>
<dbReference type="InterPro" id="IPR013324">
    <property type="entry name" value="RNA_pol_sigma_r3/r4-like"/>
</dbReference>
<dbReference type="GO" id="GO:0003677">
    <property type="term" value="F:DNA binding"/>
    <property type="evidence" value="ECO:0007669"/>
    <property type="project" value="UniProtKB-KW"/>
</dbReference>
<evidence type="ECO:0000256" key="2">
    <source>
        <dbReference type="ARBA" id="ARBA00023015"/>
    </source>
</evidence>
<evidence type="ECO:0000313" key="9">
    <source>
        <dbReference type="Proteomes" id="UP000317715"/>
    </source>
</evidence>
<evidence type="ECO:0000256" key="1">
    <source>
        <dbReference type="ARBA" id="ARBA00010641"/>
    </source>
</evidence>
<protein>
    <submittedName>
        <fullName evidence="8">Uncharacterized protein</fullName>
    </submittedName>
</protein>
<organism evidence="8 9">
    <name type="scientific">Paenarthrobacter aurescens</name>
    <name type="common">Arthrobacter aurescens</name>
    <dbReference type="NCBI Taxonomy" id="43663"/>
    <lineage>
        <taxon>Bacteria</taxon>
        <taxon>Bacillati</taxon>
        <taxon>Actinomycetota</taxon>
        <taxon>Actinomycetes</taxon>
        <taxon>Micrococcales</taxon>
        <taxon>Micrococcaceae</taxon>
        <taxon>Paenarthrobacter</taxon>
    </lineage>
</organism>
<dbReference type="RefSeq" id="WP_141282983.1">
    <property type="nucleotide sequence ID" value="NZ_BAAAWK010000001.1"/>
</dbReference>
<feature type="domain" description="RNA polymerase sigma factor 70 region 4 type 2" evidence="7">
    <location>
        <begin position="116"/>
        <end position="167"/>
    </location>
</feature>
<gene>
    <name evidence="8" type="ORF">AAU01_14460</name>
</gene>
<comment type="similarity">
    <text evidence="1">Belongs to the sigma-70 factor family. ECF subfamily.</text>
</comment>
<evidence type="ECO:0000259" key="6">
    <source>
        <dbReference type="Pfam" id="PF04542"/>
    </source>
</evidence>
<dbReference type="InterPro" id="IPR007627">
    <property type="entry name" value="RNA_pol_sigma70_r2"/>
</dbReference>
<dbReference type="InterPro" id="IPR013325">
    <property type="entry name" value="RNA_pol_sigma_r2"/>
</dbReference>
<evidence type="ECO:0000259" key="7">
    <source>
        <dbReference type="Pfam" id="PF08281"/>
    </source>
</evidence>
<name>A0A4Y3NHW4_PAEAU</name>
<comment type="caution">
    <text evidence="8">The sequence shown here is derived from an EMBL/GenBank/DDBJ whole genome shotgun (WGS) entry which is preliminary data.</text>
</comment>
<dbReference type="Gene3D" id="1.10.10.10">
    <property type="entry name" value="Winged helix-like DNA-binding domain superfamily/Winged helix DNA-binding domain"/>
    <property type="match status" value="1"/>
</dbReference>
<dbReference type="EMBL" id="BJMD01000007">
    <property type="protein sequence ID" value="GEB18691.1"/>
    <property type="molecule type" value="Genomic_DNA"/>
</dbReference>
<sequence length="177" mass="19926">MTPFPAREDIAMPVAVEDRFEDCVRTLTPALMAYFVRRVDPAEDAADCVSELLMVLWRQRDRLPAEPAEIRAWSFGVAKGVLANYRRGKIRRGALSEKLRQGLVHEPQAPDHQDDAISGALSRLRPMDRELVMLIIWDGFGVAEAGKILGLSPTASRTRYSRARKELKRVLAQDGRD</sequence>
<dbReference type="Gene3D" id="1.10.1740.10">
    <property type="match status" value="1"/>
</dbReference>
<keyword evidence="4" id="KW-0238">DNA-binding</keyword>
<evidence type="ECO:0000313" key="8">
    <source>
        <dbReference type="EMBL" id="GEB18691.1"/>
    </source>
</evidence>
<dbReference type="OrthoDB" id="4184921at2"/>
<feature type="domain" description="RNA polymerase sigma-70 region 2" evidence="6">
    <location>
        <begin position="24"/>
        <end position="89"/>
    </location>
</feature>
<dbReference type="GO" id="GO:0006352">
    <property type="term" value="P:DNA-templated transcription initiation"/>
    <property type="evidence" value="ECO:0007669"/>
    <property type="project" value="InterPro"/>
</dbReference>
<dbReference type="Pfam" id="PF04542">
    <property type="entry name" value="Sigma70_r2"/>
    <property type="match status" value="1"/>
</dbReference>
<proteinExistence type="inferred from homology"/>
<dbReference type="SUPFAM" id="SSF88659">
    <property type="entry name" value="Sigma3 and sigma4 domains of RNA polymerase sigma factors"/>
    <property type="match status" value="1"/>
</dbReference>
<dbReference type="PANTHER" id="PTHR43133:SF8">
    <property type="entry name" value="RNA POLYMERASE SIGMA FACTOR HI_1459-RELATED"/>
    <property type="match status" value="1"/>
</dbReference>